<evidence type="ECO:0000313" key="2">
    <source>
        <dbReference type="Proteomes" id="UP001147830"/>
    </source>
</evidence>
<reference evidence="1" key="1">
    <citation type="journal article" date="2022" name="Front. Microbiol.">
        <title>Genome-based taxonomic rearrangement of Oceanobacter-related bacteria including the description of Thalassolituus hydrocarbonoclasticus sp. nov. and Thalassolituus pacificus sp. nov. and emended description of the genus Thalassolituus.</title>
        <authorList>
            <person name="Dong C."/>
            <person name="Wei L."/>
            <person name="Wang J."/>
            <person name="Lai Q."/>
            <person name="Huang Z."/>
            <person name="Shao Z."/>
        </authorList>
    </citation>
    <scope>NUCLEOTIDE SEQUENCE</scope>
    <source>
        <strain evidence="1">59MF3M-4</strain>
    </source>
</reference>
<dbReference type="Proteomes" id="UP001147830">
    <property type="component" value="Unassembled WGS sequence"/>
</dbReference>
<dbReference type="EMBL" id="JAOANI010000012">
    <property type="protein sequence ID" value="MCT7357999.1"/>
    <property type="molecule type" value="Genomic_DNA"/>
</dbReference>
<protein>
    <submittedName>
        <fullName evidence="1">Uncharacterized protein</fullName>
    </submittedName>
</protein>
<organism evidence="1 2">
    <name type="scientific">Thalassolituus pacificus</name>
    <dbReference type="NCBI Taxonomy" id="2975440"/>
    <lineage>
        <taxon>Bacteria</taxon>
        <taxon>Pseudomonadati</taxon>
        <taxon>Pseudomonadota</taxon>
        <taxon>Gammaproteobacteria</taxon>
        <taxon>Oceanospirillales</taxon>
        <taxon>Oceanospirillaceae</taxon>
        <taxon>Thalassolituus</taxon>
    </lineage>
</organism>
<evidence type="ECO:0000313" key="1">
    <source>
        <dbReference type="EMBL" id="MCT7357999.1"/>
    </source>
</evidence>
<sequence>MAILIDHTKRNHAAIKILIEEKHHESALILIYAWIDRMAWLSVSDEASGADFKAWVNTYLLPNSSLGCSADDLWAARCAVLHTSTSYARDTKSGKAKRIQYVCNDAISVSNIPSDTIFIYMIKLYQDAIGAVDKFDHYLESNDRQRQIAEKKLSMFFQLQELSNEQTV</sequence>
<accession>A0A9X2WCQ1</accession>
<keyword evidence="2" id="KW-1185">Reference proteome</keyword>
<dbReference type="RefSeq" id="WP_260974925.1">
    <property type="nucleotide sequence ID" value="NZ_JAOANI010000012.1"/>
</dbReference>
<dbReference type="AlphaFoldDB" id="A0A9X2WCQ1"/>
<reference evidence="1" key="2">
    <citation type="submission" date="2022-08" db="EMBL/GenBank/DDBJ databases">
        <authorList>
            <person name="Dong C."/>
        </authorList>
    </citation>
    <scope>NUCLEOTIDE SEQUENCE</scope>
    <source>
        <strain evidence="1">59MF3M-4</strain>
    </source>
</reference>
<name>A0A9X2WCQ1_9GAMM</name>
<proteinExistence type="predicted"/>
<comment type="caution">
    <text evidence="1">The sequence shown here is derived from an EMBL/GenBank/DDBJ whole genome shotgun (WGS) entry which is preliminary data.</text>
</comment>
<gene>
    <name evidence="1" type="ORF">NYR02_03050</name>
</gene>